<dbReference type="STRING" id="1920490.GCA_001895925_03587"/>
<protein>
    <recommendedName>
        <fullName evidence="4">Phage tail protein</fullName>
    </recommendedName>
</protein>
<feature type="region of interest" description="Disordered" evidence="1">
    <location>
        <begin position="172"/>
        <end position="192"/>
    </location>
</feature>
<evidence type="ECO:0000313" key="3">
    <source>
        <dbReference type="Proteomes" id="UP000238634"/>
    </source>
</evidence>
<dbReference type="Proteomes" id="UP000238634">
    <property type="component" value="Unassembled WGS sequence"/>
</dbReference>
<gene>
    <name evidence="2" type="ORF">C7B65_06030</name>
</gene>
<accession>A0A2T1DKD8</accession>
<name>A0A2T1DKD8_9CYAN</name>
<organism evidence="2 3">
    <name type="scientific">Phormidesmis priestleyi ULC007</name>
    <dbReference type="NCBI Taxonomy" id="1920490"/>
    <lineage>
        <taxon>Bacteria</taxon>
        <taxon>Bacillati</taxon>
        <taxon>Cyanobacteriota</taxon>
        <taxon>Cyanophyceae</taxon>
        <taxon>Leptolyngbyales</taxon>
        <taxon>Leptolyngbyaceae</taxon>
        <taxon>Phormidesmis</taxon>
    </lineage>
</organism>
<dbReference type="EMBL" id="PVWG01000004">
    <property type="protein sequence ID" value="PSB20960.1"/>
    <property type="molecule type" value="Genomic_DNA"/>
</dbReference>
<dbReference type="RefSeq" id="WP_083582805.1">
    <property type="nucleotide sequence ID" value="NZ_MPPI01000008.1"/>
</dbReference>
<sequence length="192" mass="20328">MALTNVYTGSNGTLTLANEDTPEGQDASLVITAYQVQTVGRVTGAQICVQTDLEEFHEIGRRHAVSLHPGDIHISGKIDRAYINGAMLFLLQGRGSAPTLVDEIANPYVQPTFNMTIALKDPAFPGNSVSLEVGKVKFQSWSYSMPEEDFVMENVTFKAVSIRIVDAEAPAGGGGGEPTALVPQFGGGTATA</sequence>
<reference evidence="2 3" key="2">
    <citation type="submission" date="2018-03" db="EMBL/GenBank/DDBJ databases">
        <title>The ancient ancestry and fast evolution of plastids.</title>
        <authorList>
            <person name="Moore K.R."/>
            <person name="Magnabosco C."/>
            <person name="Momper L."/>
            <person name="Gold D.A."/>
            <person name="Bosak T."/>
            <person name="Fournier G.P."/>
        </authorList>
    </citation>
    <scope>NUCLEOTIDE SEQUENCE [LARGE SCALE GENOMIC DNA]</scope>
    <source>
        <strain evidence="2 3">ULC007</strain>
    </source>
</reference>
<dbReference type="OrthoDB" id="573092at2"/>
<keyword evidence="3" id="KW-1185">Reference proteome</keyword>
<evidence type="ECO:0000313" key="2">
    <source>
        <dbReference type="EMBL" id="PSB20960.1"/>
    </source>
</evidence>
<proteinExistence type="predicted"/>
<evidence type="ECO:0000256" key="1">
    <source>
        <dbReference type="SAM" id="MobiDB-lite"/>
    </source>
</evidence>
<comment type="caution">
    <text evidence="2">The sequence shown here is derived from an EMBL/GenBank/DDBJ whole genome shotgun (WGS) entry which is preliminary data.</text>
</comment>
<dbReference type="AlphaFoldDB" id="A0A2T1DKD8"/>
<evidence type="ECO:0008006" key="4">
    <source>
        <dbReference type="Google" id="ProtNLM"/>
    </source>
</evidence>
<reference evidence="2 3" key="1">
    <citation type="submission" date="2018-02" db="EMBL/GenBank/DDBJ databases">
        <authorList>
            <person name="Cohen D.B."/>
            <person name="Kent A.D."/>
        </authorList>
    </citation>
    <scope>NUCLEOTIDE SEQUENCE [LARGE SCALE GENOMIC DNA]</scope>
    <source>
        <strain evidence="2 3">ULC007</strain>
    </source>
</reference>